<protein>
    <submittedName>
        <fullName evidence="2">Uncharacterized protein</fullName>
    </submittedName>
</protein>
<organism evidence="2 3">
    <name type="scientific">Bacteroides uniformis</name>
    <dbReference type="NCBI Taxonomy" id="820"/>
    <lineage>
        <taxon>Bacteria</taxon>
        <taxon>Pseudomonadati</taxon>
        <taxon>Bacteroidota</taxon>
        <taxon>Bacteroidia</taxon>
        <taxon>Bacteroidales</taxon>
        <taxon>Bacteroidaceae</taxon>
        <taxon>Bacteroides</taxon>
    </lineage>
</organism>
<dbReference type="Proteomes" id="UP000283601">
    <property type="component" value="Unassembled WGS sequence"/>
</dbReference>
<sequence length="61" mass="7207">MMTVVFLWISLIVIVAVLILCVWAMRRASDFHLCLFLFDAIVLVINIGVVFFAIWWLYNMR</sequence>
<evidence type="ECO:0000256" key="1">
    <source>
        <dbReference type="SAM" id="Phobius"/>
    </source>
</evidence>
<keyword evidence="1" id="KW-0812">Transmembrane</keyword>
<evidence type="ECO:0000313" key="2">
    <source>
        <dbReference type="EMBL" id="RHE22269.1"/>
    </source>
</evidence>
<dbReference type="EMBL" id="QSJZ01000011">
    <property type="protein sequence ID" value="RHE22269.1"/>
    <property type="molecule type" value="Genomic_DNA"/>
</dbReference>
<feature type="transmembrane region" description="Helical" evidence="1">
    <location>
        <begin position="36"/>
        <end position="58"/>
    </location>
</feature>
<feature type="transmembrane region" description="Helical" evidence="1">
    <location>
        <begin position="6"/>
        <end position="24"/>
    </location>
</feature>
<gene>
    <name evidence="2" type="ORF">DW758_13690</name>
</gene>
<evidence type="ECO:0000313" key="3">
    <source>
        <dbReference type="Proteomes" id="UP000283601"/>
    </source>
</evidence>
<name>A0A414IGY5_BACUN</name>
<reference evidence="2 3" key="1">
    <citation type="submission" date="2018-08" db="EMBL/GenBank/DDBJ databases">
        <title>A genome reference for cultivated species of the human gut microbiota.</title>
        <authorList>
            <person name="Zou Y."/>
            <person name="Xue W."/>
            <person name="Luo G."/>
        </authorList>
    </citation>
    <scope>NUCLEOTIDE SEQUENCE [LARGE SCALE GENOMIC DNA]</scope>
    <source>
        <strain evidence="2 3">AM29-12AC</strain>
    </source>
</reference>
<dbReference type="AlphaFoldDB" id="A0A414IGY5"/>
<keyword evidence="1" id="KW-1133">Transmembrane helix</keyword>
<keyword evidence="1" id="KW-0472">Membrane</keyword>
<accession>A0A414IGY5</accession>
<comment type="caution">
    <text evidence="2">The sequence shown here is derived from an EMBL/GenBank/DDBJ whole genome shotgun (WGS) entry which is preliminary data.</text>
</comment>
<proteinExistence type="predicted"/>